<evidence type="ECO:0000313" key="2">
    <source>
        <dbReference type="EMBL" id="BCJ30024.1"/>
    </source>
</evidence>
<dbReference type="Pfam" id="PF00753">
    <property type="entry name" value="Lactamase_B"/>
    <property type="match status" value="1"/>
</dbReference>
<accession>A0A810L3I8</accession>
<gene>
    <name evidence="2" type="ORF">Asera_41320</name>
</gene>
<dbReference type="SUPFAM" id="SSF56281">
    <property type="entry name" value="Metallo-hydrolase/oxidoreductase"/>
    <property type="match status" value="1"/>
</dbReference>
<name>A0A810L3I8_9ACTN</name>
<dbReference type="PANTHER" id="PTHR42951:SF4">
    <property type="entry name" value="ACYL-COENZYME A THIOESTERASE MBLAC2"/>
    <property type="match status" value="1"/>
</dbReference>
<dbReference type="KEGG" id="aser:Asera_41320"/>
<evidence type="ECO:0000259" key="1">
    <source>
        <dbReference type="SMART" id="SM00849"/>
    </source>
</evidence>
<sequence length="270" mass="29030">MTAAWQRIADGVHVWRYPVLDVNVTVVSGDEATLVVDTLSTPAQAGRLRRALTELEPRRLVLVNTHAHFDHCFGNATLAGPDTEIWAHEATRRRLADRPGQVVAEAAARHAGDDPELAGLTAVTLLPPNRTVHEHAELDLGGRRVQLRYAGRGHSDGDLAVHVPDAGVLVLGDLLEVDAPPQFDDAYPISWPATLGRLLTDATGQVVPGHGAVVDAHHAERQRRELAELADRIAAGYATGAPLEQVWSTGPFDLATRREAAARGYAELTG</sequence>
<dbReference type="InterPro" id="IPR001279">
    <property type="entry name" value="Metallo-B-lactamas"/>
</dbReference>
<organism evidence="2 3">
    <name type="scientific">Actinocatenispora sera</name>
    <dbReference type="NCBI Taxonomy" id="390989"/>
    <lineage>
        <taxon>Bacteria</taxon>
        <taxon>Bacillati</taxon>
        <taxon>Actinomycetota</taxon>
        <taxon>Actinomycetes</taxon>
        <taxon>Micromonosporales</taxon>
        <taxon>Micromonosporaceae</taxon>
        <taxon>Actinocatenispora</taxon>
    </lineage>
</organism>
<reference evidence="2" key="1">
    <citation type="submission" date="2020-08" db="EMBL/GenBank/DDBJ databases">
        <title>Whole genome shotgun sequence of Actinocatenispora sera NBRC 101916.</title>
        <authorList>
            <person name="Komaki H."/>
            <person name="Tamura T."/>
        </authorList>
    </citation>
    <scope>NUCLEOTIDE SEQUENCE</scope>
    <source>
        <strain evidence="2">NBRC 101916</strain>
    </source>
</reference>
<dbReference type="AlphaFoldDB" id="A0A810L3I8"/>
<dbReference type="SMART" id="SM00849">
    <property type="entry name" value="Lactamase_B"/>
    <property type="match status" value="1"/>
</dbReference>
<dbReference type="RefSeq" id="WP_030444581.1">
    <property type="nucleotide sequence ID" value="NZ_AP023354.1"/>
</dbReference>
<dbReference type="Gene3D" id="3.60.15.10">
    <property type="entry name" value="Ribonuclease Z/Hydroxyacylglutathione hydrolase-like"/>
    <property type="match status" value="1"/>
</dbReference>
<dbReference type="EMBL" id="AP023354">
    <property type="protein sequence ID" value="BCJ30024.1"/>
    <property type="molecule type" value="Genomic_DNA"/>
</dbReference>
<keyword evidence="3" id="KW-1185">Reference proteome</keyword>
<protein>
    <submittedName>
        <fullName evidence="2">MBL fold metallo-hydrolase</fullName>
    </submittedName>
</protein>
<evidence type="ECO:0000313" key="3">
    <source>
        <dbReference type="Proteomes" id="UP000680750"/>
    </source>
</evidence>
<dbReference type="Proteomes" id="UP000680750">
    <property type="component" value="Chromosome"/>
</dbReference>
<dbReference type="InterPro" id="IPR036866">
    <property type="entry name" value="RibonucZ/Hydroxyglut_hydro"/>
</dbReference>
<dbReference type="InterPro" id="IPR050855">
    <property type="entry name" value="NDM-1-like"/>
</dbReference>
<proteinExistence type="predicted"/>
<dbReference type="CDD" id="cd16282">
    <property type="entry name" value="metallo-hydrolase-like_MBL-fold"/>
    <property type="match status" value="1"/>
</dbReference>
<dbReference type="OrthoDB" id="420651at2"/>
<dbReference type="PANTHER" id="PTHR42951">
    <property type="entry name" value="METALLO-BETA-LACTAMASE DOMAIN-CONTAINING"/>
    <property type="match status" value="1"/>
</dbReference>
<feature type="domain" description="Metallo-beta-lactamase" evidence="1">
    <location>
        <begin position="21"/>
        <end position="210"/>
    </location>
</feature>